<dbReference type="InterPro" id="IPR007197">
    <property type="entry name" value="rSAM"/>
</dbReference>
<dbReference type="InterPro" id="IPR058240">
    <property type="entry name" value="rSAM_sf"/>
</dbReference>
<dbReference type="Proteomes" id="UP000013307">
    <property type="component" value="Chromosome"/>
</dbReference>
<keyword evidence="4" id="KW-0411">Iron-sulfur</keyword>
<dbReference type="SFLD" id="SFLDG01386">
    <property type="entry name" value="main_SPASM_domain-containing"/>
    <property type="match status" value="1"/>
</dbReference>
<dbReference type="AlphaFoldDB" id="N0BMY6"/>
<dbReference type="PROSITE" id="PS51918">
    <property type="entry name" value="RADICAL_SAM"/>
    <property type="match status" value="1"/>
</dbReference>
<organism evidence="6 7">
    <name type="scientific">Archaeoglobus sulfaticallidus PM70-1</name>
    <dbReference type="NCBI Taxonomy" id="387631"/>
    <lineage>
        <taxon>Archaea</taxon>
        <taxon>Methanobacteriati</taxon>
        <taxon>Methanobacteriota</taxon>
        <taxon>Archaeoglobi</taxon>
        <taxon>Archaeoglobales</taxon>
        <taxon>Archaeoglobaceae</taxon>
        <taxon>Archaeoglobus</taxon>
    </lineage>
</organism>
<gene>
    <name evidence="6" type="ORF">Asulf_02006</name>
</gene>
<evidence type="ECO:0000256" key="3">
    <source>
        <dbReference type="ARBA" id="ARBA00023004"/>
    </source>
</evidence>
<dbReference type="InterPro" id="IPR013785">
    <property type="entry name" value="Aldolase_TIM"/>
</dbReference>
<keyword evidence="1" id="KW-0949">S-adenosyl-L-methionine</keyword>
<feature type="domain" description="Radical SAM core" evidence="5">
    <location>
        <begin position="82"/>
        <end position="289"/>
    </location>
</feature>
<accession>N0BMY6</accession>
<dbReference type="HOGENOM" id="CLU_009273_4_4_2"/>
<dbReference type="EMBL" id="CP005290">
    <property type="protein sequence ID" value="AGK61971.1"/>
    <property type="molecule type" value="Genomic_DNA"/>
</dbReference>
<dbReference type="STRING" id="387631.Asulf_02006"/>
<dbReference type="GO" id="GO:0003824">
    <property type="term" value="F:catalytic activity"/>
    <property type="evidence" value="ECO:0007669"/>
    <property type="project" value="InterPro"/>
</dbReference>
<dbReference type="KEGG" id="ast:Asulf_02006"/>
<evidence type="ECO:0000313" key="7">
    <source>
        <dbReference type="Proteomes" id="UP000013307"/>
    </source>
</evidence>
<dbReference type="GO" id="GO:0051536">
    <property type="term" value="F:iron-sulfur cluster binding"/>
    <property type="evidence" value="ECO:0007669"/>
    <property type="project" value="UniProtKB-KW"/>
</dbReference>
<evidence type="ECO:0000256" key="2">
    <source>
        <dbReference type="ARBA" id="ARBA00022723"/>
    </source>
</evidence>
<evidence type="ECO:0000259" key="5">
    <source>
        <dbReference type="PROSITE" id="PS51918"/>
    </source>
</evidence>
<dbReference type="SUPFAM" id="SSF102114">
    <property type="entry name" value="Radical SAM enzymes"/>
    <property type="match status" value="1"/>
</dbReference>
<evidence type="ECO:0000256" key="1">
    <source>
        <dbReference type="ARBA" id="ARBA00022691"/>
    </source>
</evidence>
<dbReference type="InterPro" id="IPR050377">
    <property type="entry name" value="Radical_SAM_PqqE_MftC-like"/>
</dbReference>
<evidence type="ECO:0000313" key="6">
    <source>
        <dbReference type="EMBL" id="AGK61971.1"/>
    </source>
</evidence>
<dbReference type="Pfam" id="PF04055">
    <property type="entry name" value="Radical_SAM"/>
    <property type="match status" value="1"/>
</dbReference>
<dbReference type="SFLD" id="SFLDG01067">
    <property type="entry name" value="SPASM/twitch_domain_containing"/>
    <property type="match status" value="1"/>
</dbReference>
<proteinExistence type="predicted"/>
<sequence length="378" mass="43269">MQGKGLVLRDRILLRNFEKPVVYNAKTDELYELDEEAFEFLRQCDGGKEAKDSEFVRYCIENGILEFSDEKRPVHVPSKSLRPSLRHMLVHVTLRCNLNCRHCYLPKKQTNMDYRTFNTLIEEFSEAGGIKLMLSGGEPLLHPEIYSFLDVLESYDFRKVLITNGTLIDEKNAGKIEVDEVQISIDGIKSHDFIRGKGTFEKAMRALKLLIDYGVDVSVATMVHRYNIDEFDEMEKLFKGTIKSWMVDYPSLEGNLRFNEDILVEVDMAVKIMSRYGFGDFSHRVAGYTCGAHMCASDPEGNISRCGFFESVGNIRDGLANCWRKLTDKCLWSIDEIEVCRDCGHRMECSGGCRFRAKTLFGGIKKPDRIMCGLYGRV</sequence>
<protein>
    <submittedName>
        <fullName evidence="6">Radical SAM additional 4Fe4S-binding domain protein</fullName>
    </submittedName>
</protein>
<evidence type="ECO:0000256" key="4">
    <source>
        <dbReference type="ARBA" id="ARBA00023014"/>
    </source>
</evidence>
<dbReference type="NCBIfam" id="TIGR04085">
    <property type="entry name" value="rSAM_more_4Fe4S"/>
    <property type="match status" value="1"/>
</dbReference>
<dbReference type="Gene3D" id="3.20.20.70">
    <property type="entry name" value="Aldolase class I"/>
    <property type="match status" value="1"/>
</dbReference>
<keyword evidence="2" id="KW-0479">Metal-binding</keyword>
<name>N0BMY6_9EURY</name>
<dbReference type="PANTHER" id="PTHR11228">
    <property type="entry name" value="RADICAL SAM DOMAIN PROTEIN"/>
    <property type="match status" value="1"/>
</dbReference>
<dbReference type="eggNOG" id="arCOG00940">
    <property type="taxonomic scope" value="Archaea"/>
</dbReference>
<keyword evidence="7" id="KW-1185">Reference proteome</keyword>
<dbReference type="GO" id="GO:0046872">
    <property type="term" value="F:metal ion binding"/>
    <property type="evidence" value="ECO:0007669"/>
    <property type="project" value="UniProtKB-KW"/>
</dbReference>
<dbReference type="InterPro" id="IPR023885">
    <property type="entry name" value="4Fe4S-binding_SPASM_dom"/>
</dbReference>
<reference evidence="6 7" key="1">
    <citation type="journal article" date="2013" name="Genome Announc.">
        <title>Complete Genome Sequence of the Thermophilic and Facultatively Chemolithoautotrophic Sulfate Reducer Archaeoglobus sulfaticallidus Strain PM70-1T.</title>
        <authorList>
            <person name="Stokke R."/>
            <person name="Hocking W.P."/>
            <person name="Steinsbu B.O."/>
            <person name="Steen I.H."/>
        </authorList>
    </citation>
    <scope>NUCLEOTIDE SEQUENCE [LARGE SCALE GENOMIC DNA]</scope>
    <source>
        <strain evidence="6">PM70-1</strain>
    </source>
</reference>
<dbReference type="SFLD" id="SFLDS00029">
    <property type="entry name" value="Radical_SAM"/>
    <property type="match status" value="1"/>
</dbReference>
<dbReference type="PANTHER" id="PTHR11228:SF7">
    <property type="entry name" value="PQQA PEPTIDE CYCLASE"/>
    <property type="match status" value="1"/>
</dbReference>
<keyword evidence="3" id="KW-0408">Iron</keyword>
<dbReference type="CDD" id="cd01335">
    <property type="entry name" value="Radical_SAM"/>
    <property type="match status" value="1"/>
</dbReference>